<dbReference type="OrthoDB" id="1816085at2"/>
<dbReference type="AlphaFoldDB" id="A0A0L6JJU3"/>
<comment type="caution">
    <text evidence="8">The sequence shown here is derived from an EMBL/GenBank/DDBJ whole genome shotgun (WGS) entry which is preliminary data.</text>
</comment>
<evidence type="ECO:0008006" key="10">
    <source>
        <dbReference type="Google" id="ProtNLM"/>
    </source>
</evidence>
<dbReference type="SUPFAM" id="SSF46626">
    <property type="entry name" value="Cytochrome c"/>
    <property type="match status" value="1"/>
</dbReference>
<evidence type="ECO:0000313" key="9">
    <source>
        <dbReference type="Proteomes" id="UP000036923"/>
    </source>
</evidence>
<keyword evidence="2 4" id="KW-0479">Metal-binding</keyword>
<dbReference type="PROSITE" id="PS00018">
    <property type="entry name" value="EF_HAND_1"/>
    <property type="match status" value="1"/>
</dbReference>
<evidence type="ECO:0000259" key="7">
    <source>
        <dbReference type="PROSITE" id="PS51766"/>
    </source>
</evidence>
<name>A0A0L6JJU3_9FIRM</name>
<feature type="compositionally biased region" description="Low complexity" evidence="5">
    <location>
        <begin position="939"/>
        <end position="956"/>
    </location>
</feature>
<protein>
    <recommendedName>
        <fullName evidence="10">Cytochrome c domain-containing protein</fullName>
    </recommendedName>
</protein>
<evidence type="ECO:0000256" key="3">
    <source>
        <dbReference type="ARBA" id="ARBA00023004"/>
    </source>
</evidence>
<dbReference type="PROSITE" id="PS51766">
    <property type="entry name" value="DOCKERIN"/>
    <property type="match status" value="1"/>
</dbReference>
<dbReference type="Pfam" id="PF22352">
    <property type="entry name" value="K319L-like_PKD"/>
    <property type="match status" value="1"/>
</dbReference>
<dbReference type="InterPro" id="IPR002105">
    <property type="entry name" value="Dockerin_1_rpt"/>
</dbReference>
<dbReference type="InterPro" id="IPR016134">
    <property type="entry name" value="Dockerin_dom"/>
</dbReference>
<evidence type="ECO:0000256" key="5">
    <source>
        <dbReference type="SAM" id="MobiDB-lite"/>
    </source>
</evidence>
<dbReference type="RefSeq" id="WP_036945094.1">
    <property type="nucleotide sequence ID" value="NZ_JQKC01000043.1"/>
</dbReference>
<dbReference type="SUPFAM" id="SSF63446">
    <property type="entry name" value="Type I dockerin domain"/>
    <property type="match status" value="1"/>
</dbReference>
<feature type="domain" description="Dockerin" evidence="7">
    <location>
        <begin position="953"/>
        <end position="1013"/>
    </location>
</feature>
<keyword evidence="9" id="KW-1185">Reference proteome</keyword>
<evidence type="ECO:0000313" key="8">
    <source>
        <dbReference type="EMBL" id="KNY26015.1"/>
    </source>
</evidence>
<dbReference type="Gene3D" id="1.10.1330.10">
    <property type="entry name" value="Dockerin domain"/>
    <property type="match status" value="1"/>
</dbReference>
<evidence type="ECO:0000256" key="2">
    <source>
        <dbReference type="ARBA" id="ARBA00022723"/>
    </source>
</evidence>
<dbReference type="CDD" id="cd14254">
    <property type="entry name" value="Dockerin_II"/>
    <property type="match status" value="1"/>
</dbReference>
<evidence type="ECO:0000259" key="6">
    <source>
        <dbReference type="PROSITE" id="PS51007"/>
    </source>
</evidence>
<dbReference type="InterPro" id="IPR036439">
    <property type="entry name" value="Dockerin_dom_sf"/>
</dbReference>
<dbReference type="GO" id="GO:0004553">
    <property type="term" value="F:hydrolase activity, hydrolyzing O-glycosyl compounds"/>
    <property type="evidence" value="ECO:0007669"/>
    <property type="project" value="InterPro"/>
</dbReference>
<dbReference type="InterPro" id="IPR018247">
    <property type="entry name" value="EF_Hand_1_Ca_BS"/>
</dbReference>
<evidence type="ECO:0000256" key="1">
    <source>
        <dbReference type="ARBA" id="ARBA00022617"/>
    </source>
</evidence>
<gene>
    <name evidence="8" type="ORF">Bccel_1277</name>
</gene>
<dbReference type="EMBL" id="LGTC01000001">
    <property type="protein sequence ID" value="KNY26015.1"/>
    <property type="molecule type" value="Genomic_DNA"/>
</dbReference>
<dbReference type="InterPro" id="IPR036909">
    <property type="entry name" value="Cyt_c-like_dom_sf"/>
</dbReference>
<dbReference type="GO" id="GO:0020037">
    <property type="term" value="F:heme binding"/>
    <property type="evidence" value="ECO:0007669"/>
    <property type="project" value="InterPro"/>
</dbReference>
<feature type="region of interest" description="Disordered" evidence="5">
    <location>
        <begin position="851"/>
        <end position="874"/>
    </location>
</feature>
<reference evidence="9" key="1">
    <citation type="submission" date="2015-07" db="EMBL/GenBank/DDBJ databases">
        <title>Near-Complete Genome Sequence of the Cellulolytic Bacterium Bacteroides (Pseudobacteroides) cellulosolvens ATCC 35603.</title>
        <authorList>
            <person name="Dassa B."/>
            <person name="Utturkar S.M."/>
            <person name="Klingeman D.M."/>
            <person name="Hurt R.A."/>
            <person name="Keller M."/>
            <person name="Xu J."/>
            <person name="Reddy Y.H.K."/>
            <person name="Borovok I."/>
            <person name="Grinberg I.R."/>
            <person name="Lamed R."/>
            <person name="Zhivin O."/>
            <person name="Bayer E.A."/>
            <person name="Brown S.D."/>
        </authorList>
    </citation>
    <scope>NUCLEOTIDE SEQUENCE [LARGE SCALE GENOMIC DNA]</scope>
    <source>
        <strain evidence="9">DSM 2933</strain>
    </source>
</reference>
<feature type="domain" description="Cytochrome c" evidence="6">
    <location>
        <begin position="52"/>
        <end position="159"/>
    </location>
</feature>
<dbReference type="GO" id="GO:0000272">
    <property type="term" value="P:polysaccharide catabolic process"/>
    <property type="evidence" value="ECO:0007669"/>
    <property type="project" value="InterPro"/>
</dbReference>
<dbReference type="GO" id="GO:0009055">
    <property type="term" value="F:electron transfer activity"/>
    <property type="evidence" value="ECO:0007669"/>
    <property type="project" value="InterPro"/>
</dbReference>
<dbReference type="eggNOG" id="COG3391">
    <property type="taxonomic scope" value="Bacteria"/>
</dbReference>
<keyword evidence="3 4" id="KW-0408">Iron</keyword>
<organism evidence="8 9">
    <name type="scientific">Pseudobacteroides cellulosolvens ATCC 35603 = DSM 2933</name>
    <dbReference type="NCBI Taxonomy" id="398512"/>
    <lineage>
        <taxon>Bacteria</taxon>
        <taxon>Bacillati</taxon>
        <taxon>Bacillota</taxon>
        <taxon>Clostridia</taxon>
        <taxon>Eubacteriales</taxon>
        <taxon>Oscillospiraceae</taxon>
        <taxon>Pseudobacteroides</taxon>
    </lineage>
</organism>
<dbReference type="GO" id="GO:0046872">
    <property type="term" value="F:metal ion binding"/>
    <property type="evidence" value="ECO:0007669"/>
    <property type="project" value="UniProtKB-KW"/>
</dbReference>
<keyword evidence="1 4" id="KW-0349">Heme</keyword>
<dbReference type="STRING" id="398512.Bccel_1277"/>
<dbReference type="InterPro" id="IPR009056">
    <property type="entry name" value="Cyt_c-like_dom"/>
</dbReference>
<sequence length="1013" mass="112016">MARRVLKSIIFICILSLLVFSSIQIFSEGVVTPIKGGKVAVDYMEPDAYSEKRLAEGKAMFEAKCAVCHTDSGRDMVYFGDPDFSATRVAGSVKKFAGSSSDPEIGEKVYEYLRYNNDGPFMSQDDPFLQPGPLSLEPGGGNPVLSRDQDFWGSLTGHKIPTPDDVNIENLWNTYDMKKVIVPYRTASWMEFMPHEVPLKAAVNEVRSLFNKQRYNLNSLPLSNKGLGSYFGYSANSIYKKYQFASHDFSKTDHSKDYLEAVYSTSLLCWLGVLDFEYGLPQRVNNKWNGEWKWGNQENTVLWGPGSNLDWLDSYGINKQERIHSRELYRNKWTQYSTMFVTGKNGSFQPNSYFYFATMPWGCKTYDAGTFGGKNVQMLTGLQGFTELWNHSKTYTAASYPGTQSLGNYGNTTRWYLMAVSWPYEGFMNYSGDKKTAINPFLELIYRQWMASIGAPDEELRDPYSDSYNLPTGNKDSERYTWLIQSYNSLQSAMTTSQKDFVKSYIRRIYPTNPTSYAKPFSPSNWSLVDPAPTKPVILPFGSDTAVAEKPYVLRIIRAQAKDGDIKITASDLPSGAKLVETKGKWAANDYEYSINWTPTKDQAGKSYTINLTGTSSMGTTSVSTTINVVSSESPVVLDDIPSYSVYEGQELAFPLTVQNYNAENLQFSMEGSFGKVINNAWNTAGIYMLKPEKKDVGVHTVTFTVKDKLGNTSTKSAKITVTANSKPEVQLTPTGSGPGKNKNIYRVKAGDTLKLTFDATDADGDKIEISKNPEFPGTINNNVYTYTVEDEMAKNFPGPNVLTFEIKDLASSGSAFSYPKYKGSVTKKVLLVYFEPRDASSNHTPWAVAGSPQTVKSGQKVTLDGTGSDDTDKDQIKYKWSQASGPKVELSDTSIANPTFNAPNVTTPTILKFYLTVTDPGGLSDSGVVRVKVDNGASNPTSSPSPTSTATVSSLTGDINQDNIVNMADVIMMAKEFNGNKPGSPCDINGDSIINMSDIIIVAKNFNKSAIA</sequence>
<dbReference type="Proteomes" id="UP000036923">
    <property type="component" value="Unassembled WGS sequence"/>
</dbReference>
<dbReference type="PATRIC" id="fig|398512.5.peg.1324"/>
<evidence type="ECO:0000256" key="4">
    <source>
        <dbReference type="PROSITE-ProRule" id="PRU00433"/>
    </source>
</evidence>
<proteinExistence type="predicted"/>
<feature type="region of interest" description="Disordered" evidence="5">
    <location>
        <begin position="935"/>
        <end position="956"/>
    </location>
</feature>
<dbReference type="Gene3D" id="2.60.40.10">
    <property type="entry name" value="Immunoglobulins"/>
    <property type="match status" value="3"/>
</dbReference>
<dbReference type="InterPro" id="IPR013783">
    <property type="entry name" value="Ig-like_fold"/>
</dbReference>
<dbReference type="Pfam" id="PF00404">
    <property type="entry name" value="Dockerin_1"/>
    <property type="match status" value="1"/>
</dbReference>
<accession>A0A0L6JJU3</accession>
<feature type="compositionally biased region" description="Polar residues" evidence="5">
    <location>
        <begin position="852"/>
        <end position="861"/>
    </location>
</feature>
<dbReference type="PROSITE" id="PS51007">
    <property type="entry name" value="CYTC"/>
    <property type="match status" value="1"/>
</dbReference>